<accession>A0A0S1MJH6</accession>
<reference evidence="1" key="1">
    <citation type="submission" date="2015-07" db="EMBL/GenBank/DDBJ databases">
        <title>Elucidating the P. pachyrhizi secretome and potential effectors.</title>
        <authorList>
            <person name="de Carvalho M.C.C.G."/>
            <person name="Nascimento L.C."/>
            <person name="Darben L.M."/>
            <person name="Polizel-Podanosqui A.M."/>
            <person name="Lopes-Caitar V.S."/>
            <person name="Rocha C.S."/>
            <person name="Qi M."/>
            <person name="Carazolle M."/>
            <person name="Kuwahara M.K."/>
            <person name="Pereira G.A.G."/>
            <person name="Abdelnoor R.V."/>
            <person name="Whitham S.A."/>
            <person name="Marcelino-Guimaraes F.C."/>
        </authorList>
    </citation>
    <scope>NUCLEOTIDE SEQUENCE</scope>
</reference>
<dbReference type="EMBL" id="KT246948">
    <property type="protein sequence ID" value="ALL41039.1"/>
    <property type="molecule type" value="mRNA"/>
</dbReference>
<name>A0A0S1MJH6_PHAPC</name>
<protein>
    <submittedName>
        <fullName evidence="1">Uncharacterized protein</fullName>
    </submittedName>
</protein>
<sequence length="34" mass="3452">MRFSINDELSVLICAVAVAVAGAGVEVQVKDCGS</sequence>
<dbReference type="AlphaFoldDB" id="A0A0S1MJH6"/>
<proteinExistence type="evidence at transcript level"/>
<evidence type="ECO:0000313" key="1">
    <source>
        <dbReference type="EMBL" id="ALL41039.1"/>
    </source>
</evidence>
<organism evidence="1">
    <name type="scientific">Phakopsora pachyrhizi</name>
    <name type="common">Asian soybean rust disease fungus</name>
    <dbReference type="NCBI Taxonomy" id="170000"/>
    <lineage>
        <taxon>Eukaryota</taxon>
        <taxon>Fungi</taxon>
        <taxon>Dikarya</taxon>
        <taxon>Basidiomycota</taxon>
        <taxon>Pucciniomycotina</taxon>
        <taxon>Pucciniomycetes</taxon>
        <taxon>Pucciniales</taxon>
        <taxon>Phakopsoraceae</taxon>
        <taxon>Phakopsora</taxon>
    </lineage>
</organism>